<keyword evidence="4" id="KW-0732">Signal</keyword>
<dbReference type="InterPro" id="IPR051313">
    <property type="entry name" value="Bact_iron-sidero_bind"/>
</dbReference>
<keyword evidence="3" id="KW-0813">Transport</keyword>
<dbReference type="PROSITE" id="PS51257">
    <property type="entry name" value="PROKAR_LIPOPROTEIN"/>
    <property type="match status" value="1"/>
</dbReference>
<dbReference type="PANTHER" id="PTHR30532:SF1">
    <property type="entry name" value="IRON(3+)-HYDROXAMATE-BINDING PROTEIN FHUD"/>
    <property type="match status" value="1"/>
</dbReference>
<comment type="caution">
    <text evidence="6">The sequence shown here is derived from an EMBL/GenBank/DDBJ whole genome shotgun (WGS) entry which is preliminary data.</text>
</comment>
<proteinExistence type="inferred from homology"/>
<dbReference type="InterPro" id="IPR002491">
    <property type="entry name" value="ABC_transptr_periplasmic_BD"/>
</dbReference>
<evidence type="ECO:0000256" key="1">
    <source>
        <dbReference type="ARBA" id="ARBA00004196"/>
    </source>
</evidence>
<gene>
    <name evidence="6" type="ORF">NK118_04675</name>
</gene>
<evidence type="ECO:0000256" key="4">
    <source>
        <dbReference type="ARBA" id="ARBA00022729"/>
    </source>
</evidence>
<comment type="subcellular location">
    <subcellularLocation>
        <location evidence="1">Cell envelope</location>
    </subcellularLocation>
</comment>
<dbReference type="Pfam" id="PF01497">
    <property type="entry name" value="Peripla_BP_2"/>
    <property type="match status" value="1"/>
</dbReference>
<dbReference type="PANTHER" id="PTHR30532">
    <property type="entry name" value="IRON III DICITRATE-BINDING PERIPLASMIC PROTEIN"/>
    <property type="match status" value="1"/>
</dbReference>
<dbReference type="SUPFAM" id="SSF53807">
    <property type="entry name" value="Helical backbone' metal receptor"/>
    <property type="match status" value="1"/>
</dbReference>
<keyword evidence="7" id="KW-1185">Reference proteome</keyword>
<evidence type="ECO:0000259" key="5">
    <source>
        <dbReference type="PROSITE" id="PS50983"/>
    </source>
</evidence>
<evidence type="ECO:0000256" key="3">
    <source>
        <dbReference type="ARBA" id="ARBA00022448"/>
    </source>
</evidence>
<dbReference type="PROSITE" id="PS50983">
    <property type="entry name" value="FE_B12_PBP"/>
    <property type="match status" value="1"/>
</dbReference>
<name>A0ABT1EFS6_9FIRM</name>
<protein>
    <submittedName>
        <fullName evidence="6">ABC transporter substrate-binding protein</fullName>
    </submittedName>
</protein>
<dbReference type="RefSeq" id="WP_262068448.1">
    <property type="nucleotide sequence ID" value="NZ_JAMXOC010000004.1"/>
</dbReference>
<accession>A0ABT1EFS6</accession>
<feature type="domain" description="Fe/B12 periplasmic-binding" evidence="5">
    <location>
        <begin position="40"/>
        <end position="304"/>
    </location>
</feature>
<dbReference type="EMBL" id="JAMZFV010000004">
    <property type="protein sequence ID" value="MCP1109544.1"/>
    <property type="molecule type" value="Genomic_DNA"/>
</dbReference>
<evidence type="ECO:0000256" key="2">
    <source>
        <dbReference type="ARBA" id="ARBA00008814"/>
    </source>
</evidence>
<evidence type="ECO:0000313" key="6">
    <source>
        <dbReference type="EMBL" id="MCP1109544.1"/>
    </source>
</evidence>
<dbReference type="Proteomes" id="UP001523565">
    <property type="component" value="Unassembled WGS sequence"/>
</dbReference>
<organism evidence="6 7">
    <name type="scientific">Ohessyouella blattaphilus</name>
    <dbReference type="NCBI Taxonomy" id="2949333"/>
    <lineage>
        <taxon>Bacteria</taxon>
        <taxon>Bacillati</taxon>
        <taxon>Bacillota</taxon>
        <taxon>Clostridia</taxon>
        <taxon>Lachnospirales</taxon>
        <taxon>Lachnospiraceae</taxon>
        <taxon>Ohessyouella</taxon>
    </lineage>
</organism>
<reference evidence="6 7" key="1">
    <citation type="journal article" date="2022" name="Genome Biol. Evol.">
        <title>Host diet, physiology and behaviors set the stage for Lachnospiraceae cladogenesis.</title>
        <authorList>
            <person name="Vera-Ponce De Leon A."/>
            <person name="Schneider M."/>
            <person name="Jahnes B.C."/>
            <person name="Sadowski V."/>
            <person name="Camuy-Velez L.A."/>
            <person name="Duan J."/>
            <person name="Sabree Z.L."/>
        </authorList>
    </citation>
    <scope>NUCLEOTIDE SEQUENCE [LARGE SCALE GENOMIC DNA]</scope>
    <source>
        <strain evidence="6 7">PAL227</strain>
    </source>
</reference>
<comment type="similarity">
    <text evidence="2">Belongs to the bacterial solute-binding protein 8 family.</text>
</comment>
<dbReference type="Gene3D" id="3.40.50.1980">
    <property type="entry name" value="Nitrogenase molybdenum iron protein domain"/>
    <property type="match status" value="2"/>
</dbReference>
<sequence length="305" mass="34090">MKRLVVALVIMVLGVGLLTGCKKEQEEASSTQVESAGPKRVVALSFSWANLWSLAGGELMGVTTDVTTDEEMKARVSLSQDYQQIGTVQKPNLEMILGLEPDLVLVSEDLGAHQPVVAALEEAEIAYYELKIESFDDYLEALLDFTELTGEKERYKEYGTDLRDEIDQLIAKVPEEEKGQSALLMRVFSSGLNAISGEHVVCDIFEHIGITNVTETTGLMLEELSLEAILEANPDYIFILTMGDEEKAKENIRVNLEADPAWQTLTAVQNDRVVFLEKELYHYKPNEKWVQAYAGILQTVYPDTY</sequence>
<evidence type="ECO:0000313" key="7">
    <source>
        <dbReference type="Proteomes" id="UP001523565"/>
    </source>
</evidence>